<feature type="domain" description="Inositolphosphotransferase Aur1/Ipt1" evidence="6">
    <location>
        <begin position="109"/>
        <end position="282"/>
    </location>
</feature>
<dbReference type="GO" id="GO:0016020">
    <property type="term" value="C:membrane"/>
    <property type="evidence" value="ECO:0007669"/>
    <property type="project" value="UniProtKB-SubCell"/>
</dbReference>
<dbReference type="Pfam" id="PF14378">
    <property type="entry name" value="PAP2_3"/>
    <property type="match status" value="1"/>
</dbReference>
<dbReference type="EMBL" id="OKRB01000046">
    <property type="protein sequence ID" value="SPE18147.1"/>
    <property type="molecule type" value="Genomic_DNA"/>
</dbReference>
<dbReference type="PANTHER" id="PTHR31310:SF7">
    <property type="entry name" value="PA-PHOSPHATASE RELATED-FAMILY PROTEIN DDB_G0268928"/>
    <property type="match status" value="1"/>
</dbReference>
<dbReference type="AlphaFoldDB" id="A0A2N9L495"/>
<feature type="transmembrane region" description="Helical" evidence="5">
    <location>
        <begin position="12"/>
        <end position="31"/>
    </location>
</feature>
<evidence type="ECO:0000256" key="4">
    <source>
        <dbReference type="ARBA" id="ARBA00023136"/>
    </source>
</evidence>
<comment type="subcellular location">
    <subcellularLocation>
        <location evidence="1">Membrane</location>
        <topology evidence="1">Multi-pass membrane protein</topology>
    </subcellularLocation>
</comment>
<evidence type="ECO:0000313" key="8">
    <source>
        <dbReference type="Proteomes" id="UP000239735"/>
    </source>
</evidence>
<protein>
    <recommendedName>
        <fullName evidence="6">Inositolphosphotransferase Aur1/Ipt1 domain-containing protein</fullName>
    </recommendedName>
</protein>
<gene>
    <name evidence="7" type="ORF">SBA5_140014</name>
</gene>
<dbReference type="PANTHER" id="PTHR31310">
    <property type="match status" value="1"/>
</dbReference>
<evidence type="ECO:0000259" key="6">
    <source>
        <dbReference type="Pfam" id="PF14378"/>
    </source>
</evidence>
<evidence type="ECO:0000256" key="5">
    <source>
        <dbReference type="SAM" id="Phobius"/>
    </source>
</evidence>
<organism evidence="7 8">
    <name type="scientific">Candidatus Sulfuritelmatomonas gaucii</name>
    <dbReference type="NCBI Taxonomy" id="2043161"/>
    <lineage>
        <taxon>Bacteria</taxon>
        <taxon>Pseudomonadati</taxon>
        <taxon>Acidobacteriota</taxon>
        <taxon>Terriglobia</taxon>
        <taxon>Terriglobales</taxon>
        <taxon>Acidobacteriaceae</taxon>
        <taxon>Candidatus Sulfuritelmatomonas</taxon>
    </lineage>
</organism>
<keyword evidence="3 5" id="KW-1133">Transmembrane helix</keyword>
<evidence type="ECO:0000256" key="1">
    <source>
        <dbReference type="ARBA" id="ARBA00004141"/>
    </source>
</evidence>
<dbReference type="Gene3D" id="1.20.144.10">
    <property type="entry name" value="Phosphatidic acid phosphatase type 2/haloperoxidase"/>
    <property type="match status" value="1"/>
</dbReference>
<dbReference type="InterPro" id="IPR036938">
    <property type="entry name" value="PAP2/HPO_sf"/>
</dbReference>
<feature type="transmembrane region" description="Helical" evidence="5">
    <location>
        <begin position="140"/>
        <end position="159"/>
    </location>
</feature>
<dbReference type="OrthoDB" id="1454668at2"/>
<evidence type="ECO:0000313" key="7">
    <source>
        <dbReference type="EMBL" id="SPE18147.1"/>
    </source>
</evidence>
<feature type="transmembrane region" description="Helical" evidence="5">
    <location>
        <begin position="245"/>
        <end position="266"/>
    </location>
</feature>
<proteinExistence type="predicted"/>
<dbReference type="InterPro" id="IPR026841">
    <property type="entry name" value="Aur1/Ipt1"/>
</dbReference>
<keyword evidence="4 5" id="KW-0472">Membrane</keyword>
<evidence type="ECO:0000256" key="3">
    <source>
        <dbReference type="ARBA" id="ARBA00022989"/>
    </source>
</evidence>
<name>A0A2N9L495_9BACT</name>
<reference evidence="8" key="1">
    <citation type="submission" date="2018-02" db="EMBL/GenBank/DDBJ databases">
        <authorList>
            <person name="Hausmann B."/>
        </authorList>
    </citation>
    <scope>NUCLEOTIDE SEQUENCE [LARGE SCALE GENOMIC DNA]</scope>
    <source>
        <strain evidence="8">Peat soil MAG SbA5</strain>
    </source>
</reference>
<dbReference type="SUPFAM" id="SSF48317">
    <property type="entry name" value="Acid phosphatase/Vanadium-dependent haloperoxidase"/>
    <property type="match status" value="1"/>
</dbReference>
<accession>A0A2N9L495</accession>
<keyword evidence="2 5" id="KW-0812">Transmembrane</keyword>
<dbReference type="InterPro" id="IPR052185">
    <property type="entry name" value="IPC_Synthase-Related"/>
</dbReference>
<feature type="transmembrane region" description="Helical" evidence="5">
    <location>
        <begin position="171"/>
        <end position="191"/>
    </location>
</feature>
<feature type="transmembrane region" description="Helical" evidence="5">
    <location>
        <begin position="37"/>
        <end position="57"/>
    </location>
</feature>
<evidence type="ECO:0000256" key="2">
    <source>
        <dbReference type="ARBA" id="ARBA00022692"/>
    </source>
</evidence>
<sequence length="308" mass="34522">MLDFLRRRLDELVTILFLSLVLVVTILRPPVFATQGGLTLARIILWGAGILLAILLVTSRLSSLAQSALGIVLKIGPMVVAIVGYVSLKLLHAEDITAWLGILPKDHQMMVADAALFGKTPYLWFAQWGLDGNLLQRVMASFYAFYPFTPLIALAWFLWKRDRAQFSLIRRTLLISLYCGYCCYILIPVAGPLSLTKLSPFFIQSTTTYKFLTDNFRYRFDCFPSLHTANPWLLLWLCRNKLPRTVVGGGAMVCLVITLSTMALRLHYGVDVLAGLAWAWLMLFTGRATLPQEETFAVKDARAVELAS</sequence>
<feature type="transmembrane region" description="Helical" evidence="5">
    <location>
        <begin position="69"/>
        <end position="88"/>
    </location>
</feature>
<dbReference type="Proteomes" id="UP000239735">
    <property type="component" value="Unassembled WGS sequence"/>
</dbReference>